<evidence type="ECO:0000313" key="3">
    <source>
        <dbReference type="Proteomes" id="UP000183561"/>
    </source>
</evidence>
<proteinExistence type="predicted"/>
<keyword evidence="1" id="KW-0812">Transmembrane</keyword>
<accession>A0A1H5EW72</accession>
<dbReference type="EMBL" id="FNSV01000007">
    <property type="protein sequence ID" value="SED95352.1"/>
    <property type="molecule type" value="Genomic_DNA"/>
</dbReference>
<evidence type="ECO:0008006" key="4">
    <source>
        <dbReference type="Google" id="ProtNLM"/>
    </source>
</evidence>
<gene>
    <name evidence="2" type="ORF">SAMN04490239_9404</name>
</gene>
<keyword evidence="1" id="KW-0472">Membrane</keyword>
<feature type="transmembrane region" description="Helical" evidence="1">
    <location>
        <begin position="30"/>
        <end position="54"/>
    </location>
</feature>
<evidence type="ECO:0000313" key="2">
    <source>
        <dbReference type="EMBL" id="SED95352.1"/>
    </source>
</evidence>
<dbReference type="AlphaFoldDB" id="A0A1H5EW72"/>
<dbReference type="OrthoDB" id="4482438at2"/>
<reference evidence="3" key="1">
    <citation type="submission" date="2016-10" db="EMBL/GenBank/DDBJ databases">
        <authorList>
            <person name="Varghese N."/>
            <person name="Submissions S."/>
        </authorList>
    </citation>
    <scope>NUCLEOTIDE SEQUENCE [LARGE SCALE GENOMIC DNA]</scope>
    <source>
        <strain evidence="3">DSM 44498</strain>
    </source>
</reference>
<name>A0A1H5EW72_9NOCA</name>
<keyword evidence="3" id="KW-1185">Reference proteome</keyword>
<dbReference type="InterPro" id="IPR039708">
    <property type="entry name" value="MT1774/Rv1733c-like"/>
</dbReference>
<dbReference type="RefSeq" id="WP_072950070.1">
    <property type="nucleotide sequence ID" value="NZ_FNSV01000007.1"/>
</dbReference>
<dbReference type="Proteomes" id="UP000183561">
    <property type="component" value="Unassembled WGS sequence"/>
</dbReference>
<dbReference type="PANTHER" id="PTHR42305:SF1">
    <property type="entry name" value="MEMBRANE PROTEIN RV1733C-RELATED"/>
    <property type="match status" value="1"/>
</dbReference>
<keyword evidence="1" id="KW-1133">Transmembrane helix</keyword>
<feature type="transmembrane region" description="Helical" evidence="1">
    <location>
        <begin position="149"/>
        <end position="172"/>
    </location>
</feature>
<protein>
    <recommendedName>
        <fullName evidence="4">Transmembrane protein</fullName>
    </recommendedName>
</protein>
<organism evidence="2 3">
    <name type="scientific">Rhodococcus koreensis</name>
    <dbReference type="NCBI Taxonomy" id="99653"/>
    <lineage>
        <taxon>Bacteria</taxon>
        <taxon>Bacillati</taxon>
        <taxon>Actinomycetota</taxon>
        <taxon>Actinomycetes</taxon>
        <taxon>Mycobacteriales</taxon>
        <taxon>Nocardiaceae</taxon>
        <taxon>Rhodococcus</taxon>
    </lineage>
</organism>
<dbReference type="PANTHER" id="PTHR42305">
    <property type="entry name" value="MEMBRANE PROTEIN RV1733C-RELATED"/>
    <property type="match status" value="1"/>
</dbReference>
<evidence type="ECO:0000256" key="1">
    <source>
        <dbReference type="SAM" id="Phobius"/>
    </source>
</evidence>
<sequence>MNADQALRLWRLAPWSRNLLMRATDRFDSVAAVVMITLILIAVPFAAALGTATYTGLNEQSHSELQTRHAQSAVLIDDPRLVIIGRAPSRSPETQDRATAQWTAPDGALRSTVVDTKPGMHRGDTVDVWVDRDGNVVDEPRSGVGNAEIAVSAALSAWSVAAVCSFVLYMGVRWMNRRSQMRHWDQEWKDFGRTPGWPVS</sequence>